<dbReference type="Proteomes" id="UP000183508">
    <property type="component" value="Unassembled WGS sequence"/>
</dbReference>
<evidence type="ECO:0000313" key="2">
    <source>
        <dbReference type="Proteomes" id="UP000183508"/>
    </source>
</evidence>
<dbReference type="GO" id="GO:0016757">
    <property type="term" value="F:glycosyltransferase activity"/>
    <property type="evidence" value="ECO:0007669"/>
    <property type="project" value="TreeGrafter"/>
</dbReference>
<dbReference type="STRING" id="392015.SAMN05421543_1023"/>
<sequence length="444" mass="49048">MQSNISWNGAFCLLGNKSELTVLFITSRLPFPPTDGRKIVLYHYCRYMHEKLGCRLIVVALGSFGSSQSTAVPSFIDRLVVLPLPSLVYAFFNWIVNIIKCRIIPLQSAVFWSARNQRVIQKIIAEENVDVVIGDMIRTGEYLLNIGSIYRKVADLDDLISTRYFRQITSKISTNPVGKAGSTRTIQVVSKILHNIGLIKAVVWLEAITAKRYETVLATKCDCSVLVSPVEVGRLMDRCPPGTKVYSIPPAVDHRLLTADVDGPPLHAITFLGALNVPHNVDGITRFIDEIWPRIMERDPDVVLRIVGRSPSARLQNRARQHQRIDFIGEVDDFVPILKGSKVFVAPIWYGSGIKTKILEAMALGLPVVTTSIGVEGIAGVDGIHYVVADDDEGFANSVLALLADESRRVAIGRAARQLVEALYSFDTALASWGEILTGRREGV</sequence>
<dbReference type="EMBL" id="FPBV01000002">
    <property type="protein sequence ID" value="SFU43631.1"/>
    <property type="molecule type" value="Genomic_DNA"/>
</dbReference>
<dbReference type="PANTHER" id="PTHR12526:SF600">
    <property type="entry name" value="GLYCOSYL TRANSFERASE GROUP 1"/>
    <property type="match status" value="1"/>
</dbReference>
<dbReference type="Pfam" id="PF13692">
    <property type="entry name" value="Glyco_trans_1_4"/>
    <property type="match status" value="1"/>
</dbReference>
<organism evidence="1 2">
    <name type="scientific">Alicyclobacillus macrosporangiidus</name>
    <dbReference type="NCBI Taxonomy" id="392015"/>
    <lineage>
        <taxon>Bacteria</taxon>
        <taxon>Bacillati</taxon>
        <taxon>Bacillota</taxon>
        <taxon>Bacilli</taxon>
        <taxon>Bacillales</taxon>
        <taxon>Alicyclobacillaceae</taxon>
        <taxon>Alicyclobacillus</taxon>
    </lineage>
</organism>
<name>A0A1I7G5J9_9BACL</name>
<dbReference type="CDD" id="cd03801">
    <property type="entry name" value="GT4_PimA-like"/>
    <property type="match status" value="1"/>
</dbReference>
<dbReference type="PANTHER" id="PTHR12526">
    <property type="entry name" value="GLYCOSYLTRANSFERASE"/>
    <property type="match status" value="1"/>
</dbReference>
<proteinExistence type="predicted"/>
<keyword evidence="2" id="KW-1185">Reference proteome</keyword>
<dbReference type="SUPFAM" id="SSF53756">
    <property type="entry name" value="UDP-Glycosyltransferase/glycogen phosphorylase"/>
    <property type="match status" value="1"/>
</dbReference>
<gene>
    <name evidence="1" type="ORF">SAMN05421543_1023</name>
</gene>
<accession>A0A1I7G5J9</accession>
<protein>
    <submittedName>
        <fullName evidence="1">Glycosyl transferases group 1</fullName>
    </submittedName>
</protein>
<dbReference type="Gene3D" id="3.40.50.2000">
    <property type="entry name" value="Glycogen Phosphorylase B"/>
    <property type="match status" value="2"/>
</dbReference>
<keyword evidence="1" id="KW-0808">Transferase</keyword>
<dbReference type="AlphaFoldDB" id="A0A1I7G5J9"/>
<evidence type="ECO:0000313" key="1">
    <source>
        <dbReference type="EMBL" id="SFU43631.1"/>
    </source>
</evidence>
<reference evidence="2" key="1">
    <citation type="submission" date="2016-10" db="EMBL/GenBank/DDBJ databases">
        <authorList>
            <person name="Varghese N."/>
        </authorList>
    </citation>
    <scope>NUCLEOTIDE SEQUENCE [LARGE SCALE GENOMIC DNA]</scope>
    <source>
        <strain evidence="2">DSM 17980</strain>
    </source>
</reference>